<keyword evidence="7" id="KW-0503">Monooxygenase</keyword>
<dbReference type="GO" id="GO:0020037">
    <property type="term" value="F:heme binding"/>
    <property type="evidence" value="ECO:0007669"/>
    <property type="project" value="InterPro"/>
</dbReference>
<dbReference type="Gene3D" id="3.30.460.10">
    <property type="entry name" value="Beta Polymerase, domain 2"/>
    <property type="match status" value="1"/>
</dbReference>
<dbReference type="Gene3D" id="1.10.630.10">
    <property type="entry name" value="Cytochrome P450"/>
    <property type="match status" value="1"/>
</dbReference>
<protein>
    <submittedName>
        <fullName evidence="8">Cytochrome P450</fullName>
    </submittedName>
</protein>
<evidence type="ECO:0000313" key="8">
    <source>
        <dbReference type="EMBL" id="KAJ7311587.1"/>
    </source>
</evidence>
<keyword evidence="4" id="KW-0479">Metal-binding</keyword>
<evidence type="ECO:0000313" key="9">
    <source>
        <dbReference type="Proteomes" id="UP001218218"/>
    </source>
</evidence>
<accession>A0AAD6Z7T2</accession>
<sequence length="601" mass="67269">MAQSNIPALLKTLQIPTKIHTVHLIGSRLWGTHSPKSDFDLLIVVADPSANSPKFQRSQHKGQYDATLLTESEFRARVEGGSLIETLCCLIPVSEEGCVLVHDDDNEMQQRGLIGNGHLQKMRIWADERGQKDLEKAMKFWAKGGETREKGWKILRHMIAAECILRGLQRIVDEDKIDLREVNLRQETLQRLVANGRQDGDAAWLALSWEDIQVSANVPLLVLTIKPILLLFALATPVSLLRVLSAYIVFGFTLCSSIVIYRISPWHSLAHIPGPTIHKITKLWGMWVFSGGNQHTLNKALHDKYGPFLRTGPNEVSIIHVDAVKAVLGTGGFQKGQYYEPRVDPALKTRSLLSLRGEPHANRWRIWNRGLSSESLKNYESILAKRVTQLMDRFEGLSGPVDIAEWFSYFTFDFMGDMAFGGGFEMLRDGGDKEGLWTIIENGAKSVALVCHIPWLVQTLYLVPMATRASQKLRKFGATCATNHIGTGSQMKDLWYHLMDEAGMEKQKPTFAEVVADGMLSIIAGSDTTSIAISSFVWFILRNPDICRRAQAEVDSVYADGDSLLDALKHDELRFLTACLNLHDAFITSIDGPLLVEISRR</sequence>
<keyword evidence="5" id="KW-0560">Oxidoreductase</keyword>
<evidence type="ECO:0000256" key="4">
    <source>
        <dbReference type="ARBA" id="ARBA00022723"/>
    </source>
</evidence>
<dbReference type="EMBL" id="JARIHO010000075">
    <property type="protein sequence ID" value="KAJ7311587.1"/>
    <property type="molecule type" value="Genomic_DNA"/>
</dbReference>
<dbReference type="InterPro" id="IPR050121">
    <property type="entry name" value="Cytochrome_P450_monoxygenase"/>
</dbReference>
<evidence type="ECO:0000256" key="6">
    <source>
        <dbReference type="ARBA" id="ARBA00023004"/>
    </source>
</evidence>
<dbReference type="SUPFAM" id="SSF48264">
    <property type="entry name" value="Cytochrome P450"/>
    <property type="match status" value="1"/>
</dbReference>
<dbReference type="AlphaFoldDB" id="A0AAD6Z7T2"/>
<evidence type="ECO:0000256" key="1">
    <source>
        <dbReference type="ARBA" id="ARBA00001971"/>
    </source>
</evidence>
<dbReference type="GO" id="GO:0004497">
    <property type="term" value="F:monooxygenase activity"/>
    <property type="evidence" value="ECO:0007669"/>
    <property type="project" value="UniProtKB-KW"/>
</dbReference>
<dbReference type="SUPFAM" id="SSF81301">
    <property type="entry name" value="Nucleotidyltransferase"/>
    <property type="match status" value="1"/>
</dbReference>
<evidence type="ECO:0000256" key="5">
    <source>
        <dbReference type="ARBA" id="ARBA00023002"/>
    </source>
</evidence>
<evidence type="ECO:0000256" key="7">
    <source>
        <dbReference type="ARBA" id="ARBA00023033"/>
    </source>
</evidence>
<dbReference type="GO" id="GO:0016705">
    <property type="term" value="F:oxidoreductase activity, acting on paired donors, with incorporation or reduction of molecular oxygen"/>
    <property type="evidence" value="ECO:0007669"/>
    <property type="project" value="InterPro"/>
</dbReference>
<evidence type="ECO:0000256" key="2">
    <source>
        <dbReference type="ARBA" id="ARBA00005179"/>
    </source>
</evidence>
<gene>
    <name evidence="8" type="ORF">DFH08DRAFT_1087920</name>
</gene>
<comment type="cofactor">
    <cofactor evidence="1">
        <name>heme</name>
        <dbReference type="ChEBI" id="CHEBI:30413"/>
    </cofactor>
</comment>
<comment type="similarity">
    <text evidence="3">Belongs to the cytochrome P450 family.</text>
</comment>
<dbReference type="InterPro" id="IPR001128">
    <property type="entry name" value="Cyt_P450"/>
</dbReference>
<dbReference type="Proteomes" id="UP001218218">
    <property type="component" value="Unassembled WGS sequence"/>
</dbReference>
<organism evidence="8 9">
    <name type="scientific">Mycena albidolilacea</name>
    <dbReference type="NCBI Taxonomy" id="1033008"/>
    <lineage>
        <taxon>Eukaryota</taxon>
        <taxon>Fungi</taxon>
        <taxon>Dikarya</taxon>
        <taxon>Basidiomycota</taxon>
        <taxon>Agaricomycotina</taxon>
        <taxon>Agaricomycetes</taxon>
        <taxon>Agaricomycetidae</taxon>
        <taxon>Agaricales</taxon>
        <taxon>Marasmiineae</taxon>
        <taxon>Mycenaceae</taxon>
        <taxon>Mycena</taxon>
    </lineage>
</organism>
<comment type="caution">
    <text evidence="8">The sequence shown here is derived from an EMBL/GenBank/DDBJ whole genome shotgun (WGS) entry which is preliminary data.</text>
</comment>
<dbReference type="CDD" id="cd05403">
    <property type="entry name" value="NT_KNTase_like"/>
    <property type="match status" value="1"/>
</dbReference>
<keyword evidence="9" id="KW-1185">Reference proteome</keyword>
<dbReference type="Pfam" id="PF00067">
    <property type="entry name" value="p450"/>
    <property type="match status" value="1"/>
</dbReference>
<evidence type="ECO:0000256" key="3">
    <source>
        <dbReference type="ARBA" id="ARBA00010617"/>
    </source>
</evidence>
<proteinExistence type="inferred from homology"/>
<dbReference type="InterPro" id="IPR036396">
    <property type="entry name" value="Cyt_P450_sf"/>
</dbReference>
<dbReference type="PANTHER" id="PTHR24305:SF187">
    <property type="entry name" value="P450, PUTATIVE (EUROFUNG)-RELATED"/>
    <property type="match status" value="1"/>
</dbReference>
<dbReference type="PANTHER" id="PTHR24305">
    <property type="entry name" value="CYTOCHROME P450"/>
    <property type="match status" value="1"/>
</dbReference>
<name>A0AAD6Z7T2_9AGAR</name>
<dbReference type="GO" id="GO:0005506">
    <property type="term" value="F:iron ion binding"/>
    <property type="evidence" value="ECO:0007669"/>
    <property type="project" value="InterPro"/>
</dbReference>
<reference evidence="8" key="1">
    <citation type="submission" date="2023-03" db="EMBL/GenBank/DDBJ databases">
        <title>Massive genome expansion in bonnet fungi (Mycena s.s.) driven by repeated elements and novel gene families across ecological guilds.</title>
        <authorList>
            <consortium name="Lawrence Berkeley National Laboratory"/>
            <person name="Harder C.B."/>
            <person name="Miyauchi S."/>
            <person name="Viragh M."/>
            <person name="Kuo A."/>
            <person name="Thoen E."/>
            <person name="Andreopoulos B."/>
            <person name="Lu D."/>
            <person name="Skrede I."/>
            <person name="Drula E."/>
            <person name="Henrissat B."/>
            <person name="Morin E."/>
            <person name="Kohler A."/>
            <person name="Barry K."/>
            <person name="LaButti K."/>
            <person name="Morin E."/>
            <person name="Salamov A."/>
            <person name="Lipzen A."/>
            <person name="Mereny Z."/>
            <person name="Hegedus B."/>
            <person name="Baldrian P."/>
            <person name="Stursova M."/>
            <person name="Weitz H."/>
            <person name="Taylor A."/>
            <person name="Grigoriev I.V."/>
            <person name="Nagy L.G."/>
            <person name="Martin F."/>
            <person name="Kauserud H."/>
        </authorList>
    </citation>
    <scope>NUCLEOTIDE SEQUENCE</scope>
    <source>
        <strain evidence="8">CBHHK002</strain>
    </source>
</reference>
<dbReference type="InterPro" id="IPR043519">
    <property type="entry name" value="NT_sf"/>
</dbReference>
<comment type="pathway">
    <text evidence="2">Secondary metabolite biosynthesis.</text>
</comment>
<keyword evidence="6" id="KW-0408">Iron</keyword>